<keyword evidence="2" id="KW-1185">Reference proteome</keyword>
<organism evidence="1 2">
    <name type="scientific">Flavobacterium alkalisoli</name>
    <dbReference type="NCBI Taxonomy" id="2602769"/>
    <lineage>
        <taxon>Bacteria</taxon>
        <taxon>Pseudomonadati</taxon>
        <taxon>Bacteroidota</taxon>
        <taxon>Flavobacteriia</taxon>
        <taxon>Flavobacteriales</taxon>
        <taxon>Flavobacteriaceae</taxon>
        <taxon>Flavobacterium</taxon>
    </lineage>
</organism>
<gene>
    <name evidence="1" type="ORF">FUA48_11695</name>
</gene>
<dbReference type="PROSITE" id="PS51257">
    <property type="entry name" value="PROKAR_LIPOPROTEIN"/>
    <property type="match status" value="1"/>
</dbReference>
<dbReference type="KEGG" id="fak:FUA48_11695"/>
<evidence type="ECO:0000313" key="2">
    <source>
        <dbReference type="Proteomes" id="UP000321222"/>
    </source>
</evidence>
<proteinExistence type="predicted"/>
<name>A0A5B9FZL5_9FLAO</name>
<reference evidence="1 2" key="1">
    <citation type="submission" date="2019-08" db="EMBL/GenBank/DDBJ databases">
        <title>Flavobacterium alkalisoli sp. nov., isolated from rhizosphere soil of Suaeda salsa.</title>
        <authorList>
            <person name="Sun J.-Q."/>
            <person name="Xu L."/>
        </authorList>
    </citation>
    <scope>NUCLEOTIDE SEQUENCE [LARGE SCALE GENOMIC DNA]</scope>
    <source>
        <strain evidence="1 2">XS-5</strain>
    </source>
</reference>
<dbReference type="RefSeq" id="WP_147583699.1">
    <property type="nucleotide sequence ID" value="NZ_CP042831.1"/>
</dbReference>
<protein>
    <submittedName>
        <fullName evidence="1">Uncharacterized protein</fullName>
    </submittedName>
</protein>
<accession>A0A5B9FZL5</accession>
<sequence length="144" mass="16263">MKYFILLTAFFFFSCKGNEPQKKAITQRQPCDLEFLVHLENETNLTDYEVFEFLESFSGTECQNNVEYSEYRSEVLLLQLNTRTSVFLNKLDKVSPQARSAVLKELSSPVIDIDMPALAKKVGNTNAAPKTKSEVIAALLKNAS</sequence>
<dbReference type="EMBL" id="CP042831">
    <property type="protein sequence ID" value="QEE50217.1"/>
    <property type="molecule type" value="Genomic_DNA"/>
</dbReference>
<evidence type="ECO:0000313" key="1">
    <source>
        <dbReference type="EMBL" id="QEE50217.1"/>
    </source>
</evidence>
<dbReference type="AlphaFoldDB" id="A0A5B9FZL5"/>
<dbReference type="Proteomes" id="UP000321222">
    <property type="component" value="Chromosome"/>
</dbReference>